<feature type="transmembrane region" description="Helical" evidence="2">
    <location>
        <begin position="180"/>
        <end position="200"/>
    </location>
</feature>
<keyword evidence="4" id="KW-1185">Reference proteome</keyword>
<feature type="transmembrane region" description="Helical" evidence="2">
    <location>
        <begin position="344"/>
        <end position="367"/>
    </location>
</feature>
<dbReference type="PANTHER" id="PTHR43317">
    <property type="entry name" value="THERMOSPERMINE SYNTHASE ACAULIS5"/>
    <property type="match status" value="1"/>
</dbReference>
<dbReference type="InterPro" id="IPR029063">
    <property type="entry name" value="SAM-dependent_MTases_sf"/>
</dbReference>
<reference evidence="3 4" key="1">
    <citation type="submission" date="2019-08" db="EMBL/GenBank/DDBJ databases">
        <title>Deep-cultivation of Planctomycetes and their phenomic and genomic characterization uncovers novel biology.</title>
        <authorList>
            <person name="Wiegand S."/>
            <person name="Jogler M."/>
            <person name="Boedeker C."/>
            <person name="Pinto D."/>
            <person name="Vollmers J."/>
            <person name="Rivas-Marin E."/>
            <person name="Kohn T."/>
            <person name="Peeters S.H."/>
            <person name="Heuer A."/>
            <person name="Rast P."/>
            <person name="Oberbeckmann S."/>
            <person name="Bunk B."/>
            <person name="Jeske O."/>
            <person name="Meyerdierks A."/>
            <person name="Storesund J.E."/>
            <person name="Kallscheuer N."/>
            <person name="Luecker S."/>
            <person name="Lage O.M."/>
            <person name="Pohl T."/>
            <person name="Merkel B.J."/>
            <person name="Hornburger P."/>
            <person name="Mueller R.-W."/>
            <person name="Bruemmer F."/>
            <person name="Labrenz M."/>
            <person name="Spormann A.M."/>
            <person name="Op den Camp H."/>
            <person name="Overmann J."/>
            <person name="Amann R."/>
            <person name="Jetten M.S.M."/>
            <person name="Mascher T."/>
            <person name="Medema M.H."/>
            <person name="Devos D.P."/>
            <person name="Kaster A.-K."/>
            <person name="Ovreas L."/>
            <person name="Rohde M."/>
            <person name="Galperin M.Y."/>
            <person name="Jogler C."/>
        </authorList>
    </citation>
    <scope>NUCLEOTIDE SEQUENCE [LARGE SCALE GENOMIC DNA]</scope>
    <source>
        <strain evidence="3 4">UC8</strain>
    </source>
</reference>
<feature type="transmembrane region" description="Helical" evidence="2">
    <location>
        <begin position="147"/>
        <end position="168"/>
    </location>
</feature>
<sequence>MTKPRNLLLLLPFAAATLMGAFLVFQVQPVISKSVLPWFGGSPAVWTTCMLFFQVLLFGGYLYAHCLTRFFTPRRQAMIHAGLLLLAMFALPINPSPEWKPLGTEQPVLHLLALLAVHVGLPYFVLSSTGPLVQAWLSYRKQDEGVYRLYALSNVGSLAALLTYPFLVEPVLAVADQSRIWSGLFCVFALTQAALIFGLLRSSAANTANAADTPVDNPTDPPPTWYRRAAWLLLPAFASLMLLAVTNHICQEVAVIPFLWVLPLSFYLISFIVSFDKPSWYQPKMYASAAIAVVAVVSLVSLRPTTGMMLVQGVGYLLLLFLVCMLCHGEVARLKPSTKYLTQYYVLLSAGGAVGGLCVGLLCPLLFSSYVEMPIGLATTTMLAFMLFMGHRSWQNSQFEFARVRGMVLAGGALSAAMLLIVEVNDASDDIDKNRNFFGVLRIIQQGDRVSMVHGQTVHGCQYQSQRAEPTTYYTRQSGIGRTLAVKGREGNLEIGALGLGCGVLAVYGRPGDTIDYIEINPAVIDLAQKHFTYLSDSAAEVNMLQGDGRLVLERRAEKKYDVLVLDAFSSDAIPAHLLTLESVEMYRQRLKPGGVMAFHVSNKYLDLAPIVHRLVGELGWHSRRVDTGDDEATHGTAAIWVVAAESDDWFDAEELAIGREPRSEELQRAPLWTDQYHDLLSALRIF</sequence>
<feature type="transmembrane region" description="Helical" evidence="2">
    <location>
        <begin position="314"/>
        <end position="332"/>
    </location>
</feature>
<keyword evidence="1" id="KW-0620">Polyamine biosynthesis</keyword>
<dbReference type="RefSeq" id="WP_162275998.1">
    <property type="nucleotide sequence ID" value="NZ_CP042914.1"/>
</dbReference>
<feature type="transmembrane region" description="Helical" evidence="2">
    <location>
        <begin position="255"/>
        <end position="273"/>
    </location>
</feature>
<dbReference type="KEGG" id="rul:UC8_09110"/>
<dbReference type="SUPFAM" id="SSF53335">
    <property type="entry name" value="S-adenosyl-L-methionine-dependent methyltransferases"/>
    <property type="match status" value="1"/>
</dbReference>
<dbReference type="PANTHER" id="PTHR43317:SF1">
    <property type="entry name" value="THERMOSPERMINE SYNTHASE ACAULIS5"/>
    <property type="match status" value="1"/>
</dbReference>
<evidence type="ECO:0000256" key="1">
    <source>
        <dbReference type="ARBA" id="ARBA00023115"/>
    </source>
</evidence>
<feature type="transmembrane region" description="Helical" evidence="2">
    <location>
        <begin position="285"/>
        <end position="302"/>
    </location>
</feature>
<dbReference type="CDD" id="cd02440">
    <property type="entry name" value="AdoMet_MTases"/>
    <property type="match status" value="1"/>
</dbReference>
<organism evidence="3 4">
    <name type="scientific">Roseimaritima ulvae</name>
    <dbReference type="NCBI Taxonomy" id="980254"/>
    <lineage>
        <taxon>Bacteria</taxon>
        <taxon>Pseudomonadati</taxon>
        <taxon>Planctomycetota</taxon>
        <taxon>Planctomycetia</taxon>
        <taxon>Pirellulales</taxon>
        <taxon>Pirellulaceae</taxon>
        <taxon>Roseimaritima</taxon>
    </lineage>
</organism>
<feature type="transmembrane region" description="Helical" evidence="2">
    <location>
        <begin position="402"/>
        <end position="422"/>
    </location>
</feature>
<name>A0A5B9QYA9_9BACT</name>
<accession>A0A5B9QYA9</accession>
<evidence type="ECO:0000256" key="2">
    <source>
        <dbReference type="SAM" id="Phobius"/>
    </source>
</evidence>
<protein>
    <submittedName>
        <fullName evidence="3">Spermidine synthase</fullName>
    </submittedName>
</protein>
<feature type="transmembrane region" description="Helical" evidence="2">
    <location>
        <begin position="107"/>
        <end position="126"/>
    </location>
</feature>
<keyword evidence="2" id="KW-0472">Membrane</keyword>
<feature type="transmembrane region" description="Helical" evidence="2">
    <location>
        <begin position="229"/>
        <end position="249"/>
    </location>
</feature>
<dbReference type="AlphaFoldDB" id="A0A5B9QYA9"/>
<feature type="transmembrane region" description="Helical" evidence="2">
    <location>
        <begin position="373"/>
        <end position="390"/>
    </location>
</feature>
<dbReference type="EMBL" id="CP042914">
    <property type="protein sequence ID" value="QEG38951.1"/>
    <property type="molecule type" value="Genomic_DNA"/>
</dbReference>
<dbReference type="Proteomes" id="UP000325286">
    <property type="component" value="Chromosome"/>
</dbReference>
<dbReference type="Gene3D" id="3.40.50.150">
    <property type="entry name" value="Vaccinia Virus protein VP39"/>
    <property type="match status" value="1"/>
</dbReference>
<dbReference type="NCBIfam" id="NF037959">
    <property type="entry name" value="MFS_SpdSyn"/>
    <property type="match status" value="1"/>
</dbReference>
<feature type="transmembrane region" description="Helical" evidence="2">
    <location>
        <begin position="76"/>
        <end position="95"/>
    </location>
</feature>
<feature type="transmembrane region" description="Helical" evidence="2">
    <location>
        <begin position="45"/>
        <end position="64"/>
    </location>
</feature>
<keyword evidence="2" id="KW-1133">Transmembrane helix</keyword>
<proteinExistence type="predicted"/>
<gene>
    <name evidence="3" type="ORF">UC8_09110</name>
</gene>
<keyword evidence="2" id="KW-0812">Transmembrane</keyword>
<dbReference type="GO" id="GO:0006596">
    <property type="term" value="P:polyamine biosynthetic process"/>
    <property type="evidence" value="ECO:0007669"/>
    <property type="project" value="UniProtKB-KW"/>
</dbReference>
<evidence type="ECO:0000313" key="4">
    <source>
        <dbReference type="Proteomes" id="UP000325286"/>
    </source>
</evidence>
<evidence type="ECO:0000313" key="3">
    <source>
        <dbReference type="EMBL" id="QEG38951.1"/>
    </source>
</evidence>